<keyword evidence="7" id="KW-1185">Reference proteome</keyword>
<evidence type="ECO:0000256" key="2">
    <source>
        <dbReference type="ARBA" id="ARBA00022692"/>
    </source>
</evidence>
<dbReference type="Pfam" id="PF24456">
    <property type="entry name" value="RHD_RETREG1-3"/>
    <property type="match status" value="1"/>
</dbReference>
<evidence type="ECO:0000256" key="1">
    <source>
        <dbReference type="ARBA" id="ARBA00004141"/>
    </source>
</evidence>
<dbReference type="PANTHER" id="PTHR20952">
    <property type="entry name" value="ADP-RIBOSYLATION-LIKE FACTOR 6-INTERACTING PROTEIN"/>
    <property type="match status" value="1"/>
</dbReference>
<feature type="transmembrane region" description="Helical" evidence="5">
    <location>
        <begin position="168"/>
        <end position="184"/>
    </location>
</feature>
<evidence type="ECO:0000259" key="6">
    <source>
        <dbReference type="Pfam" id="PF24456"/>
    </source>
</evidence>
<dbReference type="PANTHER" id="PTHR20952:SF0">
    <property type="entry name" value="ADP-RIBOSYLATION FACTOR-LIKE PROTEIN 6-INTERACTING PROTEIN 1"/>
    <property type="match status" value="1"/>
</dbReference>
<dbReference type="GO" id="GO:0016020">
    <property type="term" value="C:membrane"/>
    <property type="evidence" value="ECO:0007669"/>
    <property type="project" value="UniProtKB-SubCell"/>
</dbReference>
<comment type="subcellular location">
    <subcellularLocation>
        <location evidence="1">Membrane</location>
        <topology evidence="1">Multi-pass membrane protein</topology>
    </subcellularLocation>
</comment>
<protein>
    <submittedName>
        <fullName evidence="8">ADP-ribosylation factor-like protein 6-interacting protein 1 isoform X1</fullName>
    </submittedName>
</protein>
<evidence type="ECO:0000256" key="4">
    <source>
        <dbReference type="ARBA" id="ARBA00023136"/>
    </source>
</evidence>
<dbReference type="GeneID" id="106164840"/>
<dbReference type="KEGG" id="lak:106164840"/>
<dbReference type="Proteomes" id="UP000085678">
    <property type="component" value="Unplaced"/>
</dbReference>
<sequence length="214" mass="24939">MMFYIKNKRKVDFKEVLEHPVMNRELDQLKTDLEGWREVVLPMNKILHWEKPHYPAVIVGLISFVFLLIWYFEPSVLTTISLLGLTICLIDFLVPTVASSVFTSEHWTVLQEQQYEQICLRILNAKHHLMDMKNTLNNLKSEKPALYFVLVMGFLTMMAWLGNLMDNLLLTYLLVCFIVLLPGIRSQGALQRYISWLQTKLKDVLAGKPKAKKN</sequence>
<evidence type="ECO:0000256" key="5">
    <source>
        <dbReference type="SAM" id="Phobius"/>
    </source>
</evidence>
<gene>
    <name evidence="8" type="primary">LOC106164840</name>
</gene>
<keyword evidence="2 5" id="KW-0812">Transmembrane</keyword>
<dbReference type="InterPro" id="IPR057282">
    <property type="entry name" value="RETREG1-3-like_RHD"/>
</dbReference>
<reference evidence="8" key="1">
    <citation type="submission" date="2025-08" db="UniProtKB">
        <authorList>
            <consortium name="RefSeq"/>
        </authorList>
    </citation>
    <scope>IDENTIFICATION</scope>
    <source>
        <tissue evidence="8">Gonads</tissue>
    </source>
</reference>
<evidence type="ECO:0000313" key="7">
    <source>
        <dbReference type="Proteomes" id="UP000085678"/>
    </source>
</evidence>
<feature type="domain" description="RETREG1-3/ARL6IP-like N-terminal reticulon-homology" evidence="6">
    <location>
        <begin position="37"/>
        <end position="202"/>
    </location>
</feature>
<proteinExistence type="predicted"/>
<feature type="transmembrane region" description="Helical" evidence="5">
    <location>
        <begin position="53"/>
        <end position="72"/>
    </location>
</feature>
<dbReference type="FunCoup" id="A0A1S3IJN9">
    <property type="interactions" value="1283"/>
</dbReference>
<dbReference type="InParanoid" id="A0A1S3IJN9"/>
<keyword evidence="4 5" id="KW-0472">Membrane</keyword>
<organism evidence="7 8">
    <name type="scientific">Lingula anatina</name>
    <name type="common">Brachiopod</name>
    <name type="synonym">Lingula unguis</name>
    <dbReference type="NCBI Taxonomy" id="7574"/>
    <lineage>
        <taxon>Eukaryota</taxon>
        <taxon>Metazoa</taxon>
        <taxon>Spiralia</taxon>
        <taxon>Lophotrochozoa</taxon>
        <taxon>Brachiopoda</taxon>
        <taxon>Linguliformea</taxon>
        <taxon>Lingulata</taxon>
        <taxon>Lingulida</taxon>
        <taxon>Linguloidea</taxon>
        <taxon>Lingulidae</taxon>
        <taxon>Lingula</taxon>
    </lineage>
</organism>
<dbReference type="GO" id="GO:0005783">
    <property type="term" value="C:endoplasmic reticulum"/>
    <property type="evidence" value="ECO:0007669"/>
    <property type="project" value="UniProtKB-ARBA"/>
</dbReference>
<feature type="transmembrane region" description="Helical" evidence="5">
    <location>
        <begin position="78"/>
        <end position="98"/>
    </location>
</feature>
<dbReference type="CDD" id="cd22559">
    <property type="entry name" value="Arl6IP1"/>
    <property type="match status" value="1"/>
</dbReference>
<name>A0A1S3IJN9_LINAN</name>
<evidence type="ECO:0000256" key="3">
    <source>
        <dbReference type="ARBA" id="ARBA00022989"/>
    </source>
</evidence>
<feature type="transmembrane region" description="Helical" evidence="5">
    <location>
        <begin position="145"/>
        <end position="162"/>
    </location>
</feature>
<dbReference type="STRING" id="7574.A0A1S3IJN9"/>
<evidence type="ECO:0000313" key="8">
    <source>
        <dbReference type="RefSeq" id="XP_013398328.1"/>
    </source>
</evidence>
<dbReference type="RefSeq" id="XP_013398328.1">
    <property type="nucleotide sequence ID" value="XM_013542874.1"/>
</dbReference>
<dbReference type="AlphaFoldDB" id="A0A1S3IJN9"/>
<dbReference type="OrthoDB" id="6416122at2759"/>
<accession>A0A1S3IJN9</accession>
<dbReference type="InterPro" id="IPR052114">
    <property type="entry name" value="ER_autophagy_membrane_reg"/>
</dbReference>
<keyword evidence="3 5" id="KW-1133">Transmembrane helix</keyword>